<accession>G7WQU3</accession>
<sequence length="341" mass="37528">MKKLLTLTLLGVLLLAGGASAAWERLWDEKVDSVVLNGRISSQEDPDYTVRVFAVQSETGEIYRYAETTGEWTKVGNPGKKFVSAGGVDSRLYGLDPAGMGVYEFSGTAMEWTQVGGPAGDIYGGGGFLYATNPEDGWEVYRYTGTPWEWVQIGERSPSRPNMGQIVDYMASGGGYLAGMGFPYEMIPSKLYLLAERVNSEGVTIGVVLKYSGTPLNWEILQGGGLDFDALFGDGFNAGAVYARDYHTKELYRWSEDAESWERAIDPAKIVVADQYIDGSSVHNLLYQLEEDGDLWMRDDTVGSWTKIDTSAWRNPLKGIYAAGGELYALSEAGYVFRYVP</sequence>
<dbReference type="SMART" id="SM00706">
    <property type="entry name" value="TECPR"/>
    <property type="match status" value="3"/>
</dbReference>
<dbReference type="EMBL" id="CP003117">
    <property type="protein sequence ID" value="AET65086.1"/>
    <property type="molecule type" value="Genomic_DNA"/>
</dbReference>
<organism evidence="1 2">
    <name type="scientific">Methanothrix harundinacea (strain 6Ac)</name>
    <name type="common">Methanosaeta harundinacea</name>
    <dbReference type="NCBI Taxonomy" id="1110509"/>
    <lineage>
        <taxon>Archaea</taxon>
        <taxon>Methanobacteriati</taxon>
        <taxon>Methanobacteriota</taxon>
        <taxon>Stenosarchaea group</taxon>
        <taxon>Methanomicrobia</taxon>
        <taxon>Methanotrichales</taxon>
        <taxon>Methanotrichaceae</taxon>
        <taxon>Methanothrix</taxon>
    </lineage>
</organism>
<dbReference type="KEGG" id="mhi:Mhar_1728"/>
<gene>
    <name evidence="1" type="ordered locus">Mhar_1728</name>
</gene>
<reference evidence="1 2" key="1">
    <citation type="journal article" date="2012" name="PLoS ONE">
        <title>The genome characteristics and predicted function of methyl-group oxidation pathway in the obligate aceticlastic methanogens, Methanosaeta spp.</title>
        <authorList>
            <person name="Zhu J."/>
            <person name="Zheng H."/>
            <person name="Ai G."/>
            <person name="Zhang G."/>
            <person name="Liu D."/>
            <person name="Liu X."/>
            <person name="Dong X."/>
        </authorList>
    </citation>
    <scope>NUCLEOTIDE SEQUENCE [LARGE SCALE GENOMIC DNA]</scope>
    <source>
        <strain evidence="1 2">6Ac</strain>
    </source>
</reference>
<dbReference type="HOGENOM" id="CLU_812841_0_0_2"/>
<protein>
    <submittedName>
        <fullName evidence="1">Uncharacterized protein</fullName>
    </submittedName>
</protein>
<name>G7WQU3_METH6</name>
<dbReference type="SUPFAM" id="SSF63825">
    <property type="entry name" value="YWTD domain"/>
    <property type="match status" value="1"/>
</dbReference>
<keyword evidence="2" id="KW-1185">Reference proteome</keyword>
<dbReference type="RefSeq" id="WP_014587267.1">
    <property type="nucleotide sequence ID" value="NC_017527.1"/>
</dbReference>
<dbReference type="Proteomes" id="UP000005877">
    <property type="component" value="Chromosome"/>
</dbReference>
<dbReference type="GeneID" id="25395429"/>
<evidence type="ECO:0000313" key="1">
    <source>
        <dbReference type="EMBL" id="AET65086.1"/>
    </source>
</evidence>
<proteinExistence type="predicted"/>
<dbReference type="InterPro" id="IPR006624">
    <property type="entry name" value="Beta-propeller_rpt_TECPR"/>
</dbReference>
<evidence type="ECO:0000313" key="2">
    <source>
        <dbReference type="Proteomes" id="UP000005877"/>
    </source>
</evidence>
<dbReference type="AlphaFoldDB" id="G7WQU3"/>
<dbReference type="PATRIC" id="fig|1110509.7.peg.1920"/>
<dbReference type="STRING" id="1110509.Mhar_1728"/>